<dbReference type="GO" id="GO:0008270">
    <property type="term" value="F:zinc ion binding"/>
    <property type="evidence" value="ECO:0007669"/>
    <property type="project" value="UniProtKB-KW"/>
</dbReference>
<dbReference type="EMBL" id="JAHLQT010027102">
    <property type="protein sequence ID" value="KAG7162750.1"/>
    <property type="molecule type" value="Genomic_DNA"/>
</dbReference>
<dbReference type="InterPro" id="IPR036236">
    <property type="entry name" value="Znf_C2H2_sf"/>
</dbReference>
<evidence type="ECO:0000313" key="11">
    <source>
        <dbReference type="Proteomes" id="UP000747542"/>
    </source>
</evidence>
<keyword evidence="3" id="KW-0677">Repeat</keyword>
<comment type="subcellular location">
    <subcellularLocation>
        <location evidence="1">Nucleus</location>
    </subcellularLocation>
</comment>
<dbReference type="PANTHER" id="PTHR24394">
    <property type="entry name" value="ZINC FINGER PROTEIN"/>
    <property type="match status" value="1"/>
</dbReference>
<feature type="domain" description="C2H2-type" evidence="9">
    <location>
        <begin position="222"/>
        <end position="251"/>
    </location>
</feature>
<evidence type="ECO:0000256" key="6">
    <source>
        <dbReference type="ARBA" id="ARBA00023242"/>
    </source>
</evidence>
<reference evidence="10" key="1">
    <citation type="journal article" date="2021" name="Sci. Adv.">
        <title>The American lobster genome reveals insights on longevity, neural, and immune adaptations.</title>
        <authorList>
            <person name="Polinski J.M."/>
            <person name="Zimin A.V."/>
            <person name="Clark K.F."/>
            <person name="Kohn A.B."/>
            <person name="Sadowski N."/>
            <person name="Timp W."/>
            <person name="Ptitsyn A."/>
            <person name="Khanna P."/>
            <person name="Romanova D.Y."/>
            <person name="Williams P."/>
            <person name="Greenwood S.J."/>
            <person name="Moroz L.L."/>
            <person name="Walt D.R."/>
            <person name="Bodnar A.G."/>
        </authorList>
    </citation>
    <scope>NUCLEOTIDE SEQUENCE</scope>
    <source>
        <strain evidence="10">GMGI-L3</strain>
    </source>
</reference>
<feature type="domain" description="C2H2-type" evidence="9">
    <location>
        <begin position="279"/>
        <end position="306"/>
    </location>
</feature>
<dbReference type="FunFam" id="3.30.160.60:FF:000100">
    <property type="entry name" value="Zinc finger 45-like"/>
    <property type="match status" value="1"/>
</dbReference>
<evidence type="ECO:0000313" key="10">
    <source>
        <dbReference type="EMBL" id="KAG7162750.1"/>
    </source>
</evidence>
<evidence type="ECO:0000256" key="3">
    <source>
        <dbReference type="ARBA" id="ARBA00022737"/>
    </source>
</evidence>
<feature type="region of interest" description="Disordered" evidence="8">
    <location>
        <begin position="110"/>
        <end position="130"/>
    </location>
</feature>
<feature type="compositionally biased region" description="Basic residues" evidence="8">
    <location>
        <begin position="56"/>
        <end position="67"/>
    </location>
</feature>
<evidence type="ECO:0000256" key="4">
    <source>
        <dbReference type="ARBA" id="ARBA00022771"/>
    </source>
</evidence>
<feature type="domain" description="C2H2-type" evidence="9">
    <location>
        <begin position="307"/>
        <end position="329"/>
    </location>
</feature>
<dbReference type="InterPro" id="IPR013087">
    <property type="entry name" value="Znf_C2H2_type"/>
</dbReference>
<dbReference type="FunFam" id="3.30.160.60:FF:000110">
    <property type="entry name" value="Zinc finger protein-like"/>
    <property type="match status" value="1"/>
</dbReference>
<accession>A0A8J5JRA3</accession>
<dbReference type="SUPFAM" id="SSF57667">
    <property type="entry name" value="beta-beta-alpha zinc fingers"/>
    <property type="match status" value="3"/>
</dbReference>
<dbReference type="GO" id="GO:0000981">
    <property type="term" value="F:DNA-binding transcription factor activity, RNA polymerase II-specific"/>
    <property type="evidence" value="ECO:0007669"/>
    <property type="project" value="TreeGrafter"/>
</dbReference>
<keyword evidence="5" id="KW-0862">Zinc</keyword>
<keyword evidence="11" id="KW-1185">Reference proteome</keyword>
<dbReference type="PANTHER" id="PTHR24394:SF29">
    <property type="entry name" value="MYONEURIN"/>
    <property type="match status" value="1"/>
</dbReference>
<dbReference type="GO" id="GO:0005634">
    <property type="term" value="C:nucleus"/>
    <property type="evidence" value="ECO:0007669"/>
    <property type="project" value="UniProtKB-SubCell"/>
</dbReference>
<dbReference type="AlphaFoldDB" id="A0A8J5JRA3"/>
<evidence type="ECO:0000259" key="9">
    <source>
        <dbReference type="PROSITE" id="PS50157"/>
    </source>
</evidence>
<name>A0A8J5JRA3_HOMAM</name>
<gene>
    <name evidence="10" type="primary">Znf778-L</name>
    <name evidence="10" type="ORF">Hamer_G018275</name>
</gene>
<evidence type="ECO:0000256" key="2">
    <source>
        <dbReference type="ARBA" id="ARBA00022723"/>
    </source>
</evidence>
<dbReference type="Pfam" id="PF00096">
    <property type="entry name" value="zf-C2H2"/>
    <property type="match status" value="1"/>
</dbReference>
<dbReference type="Proteomes" id="UP000747542">
    <property type="component" value="Unassembled WGS sequence"/>
</dbReference>
<feature type="domain" description="C2H2-type" evidence="9">
    <location>
        <begin position="252"/>
        <end position="279"/>
    </location>
</feature>
<evidence type="ECO:0000256" key="7">
    <source>
        <dbReference type="PROSITE-ProRule" id="PRU00042"/>
    </source>
</evidence>
<organism evidence="10 11">
    <name type="scientific">Homarus americanus</name>
    <name type="common">American lobster</name>
    <dbReference type="NCBI Taxonomy" id="6706"/>
    <lineage>
        <taxon>Eukaryota</taxon>
        <taxon>Metazoa</taxon>
        <taxon>Ecdysozoa</taxon>
        <taxon>Arthropoda</taxon>
        <taxon>Crustacea</taxon>
        <taxon>Multicrustacea</taxon>
        <taxon>Malacostraca</taxon>
        <taxon>Eumalacostraca</taxon>
        <taxon>Eucarida</taxon>
        <taxon>Decapoda</taxon>
        <taxon>Pleocyemata</taxon>
        <taxon>Astacidea</taxon>
        <taxon>Nephropoidea</taxon>
        <taxon>Nephropidae</taxon>
        <taxon>Homarus</taxon>
    </lineage>
</organism>
<dbReference type="SMART" id="SM00355">
    <property type="entry name" value="ZnF_C2H2"/>
    <property type="match status" value="5"/>
</dbReference>
<sequence>MVTNKYMRTLALVKQDSMGENVDNVLEEDSLNLEASTLAKDDKDFKVYMGSGGGGRARRGRRGRGRGRPPSVKLEVKQEEPVEVITGLAASDTVETLKHQVHEHCMQGLLSSSDSNDGLGGRLDESLEDDGGTDMLMVEEEILEDSSVVDAVEDVMEISGLTLPTLNSHELGVEHDSQDLNPDHHLLEDGIEKYKCRFCSLKLSVFADMQTHMRESHPERLYECEVCQERLTTKAELVCHLEHHIATGEKQFACTMCPRRYALPRQLKEHFRHHMNKTFACSQCPKRFRSEAALQEHFNVHTGNRPYGCGQCCKKFTSKHILKTHMKTHGVHNVEAFMKVNPPTVVAADTLGEGAPSPTGTIRTMKLDDEQSLDPSLDGPVQLVRGGVRDGETVEVVSRPVHIIEADDLPRYIIHTTGGGERNEEGVGHFFASLQGQVVEVRAEDIERYTDLATDQITQVAQVAAQVVTGQPANNSIQQVAVSSDLRPFNIQLEPGTREITLQTQTTNAREVSASVGVATATAITTRDVTLPTVSQVQGNAGTTVLVGGRQMQYESGGLGQGTLRKVLTDRDELRTISVHNMATASDSRSVRQWQQQSINTSTNNFIGD</sequence>
<keyword evidence="2" id="KW-0479">Metal-binding</keyword>
<proteinExistence type="predicted"/>
<evidence type="ECO:0000256" key="5">
    <source>
        <dbReference type="ARBA" id="ARBA00022833"/>
    </source>
</evidence>
<keyword evidence="4 7" id="KW-0863">Zinc-finger</keyword>
<comment type="caution">
    <text evidence="10">The sequence shown here is derived from an EMBL/GenBank/DDBJ whole genome shotgun (WGS) entry which is preliminary data.</text>
</comment>
<feature type="region of interest" description="Disordered" evidence="8">
    <location>
        <begin position="49"/>
        <end position="72"/>
    </location>
</feature>
<dbReference type="Gene3D" id="3.30.160.60">
    <property type="entry name" value="Classic Zinc Finger"/>
    <property type="match status" value="3"/>
</dbReference>
<dbReference type="PROSITE" id="PS00028">
    <property type="entry name" value="ZINC_FINGER_C2H2_1"/>
    <property type="match status" value="5"/>
</dbReference>
<protein>
    <submittedName>
        <fullName evidence="10">Zinc finger protein 778-like</fullName>
    </submittedName>
</protein>
<keyword evidence="6" id="KW-0539">Nucleus</keyword>
<dbReference type="PROSITE" id="PS50157">
    <property type="entry name" value="ZINC_FINGER_C2H2_2"/>
    <property type="match status" value="4"/>
</dbReference>
<evidence type="ECO:0000256" key="1">
    <source>
        <dbReference type="ARBA" id="ARBA00004123"/>
    </source>
</evidence>
<evidence type="ECO:0000256" key="8">
    <source>
        <dbReference type="SAM" id="MobiDB-lite"/>
    </source>
</evidence>